<reference evidence="12" key="1">
    <citation type="submission" date="2021-11" db="EMBL/GenBank/DDBJ databases">
        <authorList>
            <person name="Herlambang A."/>
            <person name="Guo Y."/>
            <person name="Takashima Y."/>
            <person name="Nishizawa T."/>
        </authorList>
    </citation>
    <scope>NUCLEOTIDE SEQUENCE</scope>
    <source>
        <strain evidence="12">E1425</strain>
    </source>
</reference>
<dbReference type="PANTHER" id="PTHR45923">
    <property type="entry name" value="PROTEIN SEY1"/>
    <property type="match status" value="1"/>
</dbReference>
<evidence type="ECO:0000256" key="9">
    <source>
        <dbReference type="SAM" id="MobiDB-lite"/>
    </source>
</evidence>
<evidence type="ECO:0000313" key="13">
    <source>
        <dbReference type="Proteomes" id="UP000827284"/>
    </source>
</evidence>
<dbReference type="InterPro" id="IPR030386">
    <property type="entry name" value="G_GB1_RHD3_dom"/>
</dbReference>
<keyword evidence="5 8" id="KW-1133">Transmembrane helix</keyword>
<name>A0A9P3LS16_9FUNG</name>
<dbReference type="GO" id="GO:0016320">
    <property type="term" value="P:endoplasmic reticulum membrane fusion"/>
    <property type="evidence" value="ECO:0007669"/>
    <property type="project" value="TreeGrafter"/>
</dbReference>
<feature type="topological domain" description="Lumenal" evidence="8">
    <location>
        <begin position="684"/>
        <end position="686"/>
    </location>
</feature>
<dbReference type="GO" id="GO:0005525">
    <property type="term" value="F:GTP binding"/>
    <property type="evidence" value="ECO:0007669"/>
    <property type="project" value="UniProtKB-UniRule"/>
</dbReference>
<dbReference type="InterPro" id="IPR027417">
    <property type="entry name" value="P-loop_NTPase"/>
</dbReference>
<evidence type="ECO:0000256" key="3">
    <source>
        <dbReference type="ARBA" id="ARBA00022801"/>
    </source>
</evidence>
<dbReference type="PROSITE" id="PS51715">
    <property type="entry name" value="G_GB1_RHD3"/>
    <property type="match status" value="1"/>
</dbReference>
<dbReference type="SUPFAM" id="SSF52540">
    <property type="entry name" value="P-loop containing nucleoside triphosphate hydrolases"/>
    <property type="match status" value="1"/>
</dbReference>
<evidence type="ECO:0000256" key="8">
    <source>
        <dbReference type="HAMAP-Rule" id="MF_03109"/>
    </source>
</evidence>
<evidence type="ECO:0000256" key="5">
    <source>
        <dbReference type="ARBA" id="ARBA00022989"/>
    </source>
</evidence>
<dbReference type="GO" id="GO:0003924">
    <property type="term" value="F:GTPase activity"/>
    <property type="evidence" value="ECO:0007669"/>
    <property type="project" value="UniProtKB-UniRule"/>
</dbReference>
<evidence type="ECO:0000259" key="11">
    <source>
        <dbReference type="PROSITE" id="PS51715"/>
    </source>
</evidence>
<dbReference type="Gene3D" id="3.40.50.300">
    <property type="entry name" value="P-loop containing nucleotide triphosphate hydrolases"/>
    <property type="match status" value="1"/>
</dbReference>
<feature type="topological domain" description="Cytoplasmic" evidence="8">
    <location>
        <begin position="708"/>
        <end position="797"/>
    </location>
</feature>
<protein>
    <submittedName>
        <fullName evidence="12">Protein SEY1</fullName>
    </submittedName>
</protein>
<dbReference type="AlphaFoldDB" id="A0A9P3LS16"/>
<accession>A0A9P3LS16</accession>
<dbReference type="PANTHER" id="PTHR45923:SF2">
    <property type="entry name" value="PROTEIN SEY1"/>
    <property type="match status" value="1"/>
</dbReference>
<evidence type="ECO:0000313" key="12">
    <source>
        <dbReference type="EMBL" id="GJJ68409.1"/>
    </source>
</evidence>
<comment type="caution">
    <text evidence="12">The sequence shown here is derived from an EMBL/GenBank/DDBJ whole genome shotgun (WGS) entry which is preliminary data.</text>
</comment>
<evidence type="ECO:0000256" key="4">
    <source>
        <dbReference type="ARBA" id="ARBA00022824"/>
    </source>
</evidence>
<feature type="transmembrane region" description="Helical" evidence="10">
    <location>
        <begin position="687"/>
        <end position="705"/>
    </location>
</feature>
<feature type="domain" description="GB1/RHD3-type G" evidence="11">
    <location>
        <begin position="42"/>
        <end position="259"/>
    </location>
</feature>
<evidence type="ECO:0000256" key="7">
    <source>
        <dbReference type="ARBA" id="ARBA00023136"/>
    </source>
</evidence>
<evidence type="ECO:0000256" key="1">
    <source>
        <dbReference type="ARBA" id="ARBA00022692"/>
    </source>
</evidence>
<comment type="similarity">
    <text evidence="8">Belongs to the TRAFAC class dynamin-like GTPase superfamily. GB1/RHD3 GTPase family. RHD3 subfamily.</text>
</comment>
<evidence type="ECO:0000256" key="10">
    <source>
        <dbReference type="SAM" id="Phobius"/>
    </source>
</evidence>
<keyword evidence="7 8" id="KW-0472">Membrane</keyword>
<dbReference type="InterPro" id="IPR046758">
    <property type="entry name" value="Sey1/RHD3-like_3HB"/>
</dbReference>
<evidence type="ECO:0000256" key="2">
    <source>
        <dbReference type="ARBA" id="ARBA00022741"/>
    </source>
</evidence>
<dbReference type="Proteomes" id="UP000827284">
    <property type="component" value="Unassembled WGS sequence"/>
</dbReference>
<dbReference type="EMBL" id="BQFW01000001">
    <property type="protein sequence ID" value="GJJ68409.1"/>
    <property type="molecule type" value="Genomic_DNA"/>
</dbReference>
<sequence>MDTPRPHPSGSLAQLHLIDEEKKFSQELSTYVDQKWNLKDAGFNYNVLAVFGSQSTGKSTLLNRLFGTQFDVMSESSRQQTTKGIWISKGKDMKVLIMDVEGTDGRERGEDQDFERKSALFSLATSEVLIVNMWEHQVGLYNGANMGLLKTVFEVNLQLFGSNRGKEKTLLLFVIRDHVGATPLANLSNTLKADLDRIWQGLSKPEGLENCKILDYFDFSFTTLAHKLLQPERFEEEVALLRQRFIEPSNPDYVFKPQYSKRVPADGLHVYAEAIWEKIVTNKDLDLPTQQELLAQFRCDEIANLAFVTFKDSIRDFRHPIESGQLVENLGPKMREIRDVAIKSFVKDASRYHAEVYKRKHAEVLTKANSMLESFFVGQLKNLHKKAVSQFSSELQQALKKDGAEFGAVSATAKDNATAFFLQGAAAIKLEETDWEYEEEQFQLEQDLQEFAATQREKELSKMLTGLEKQIKKDLEDPIKLALDHPGPGMWGRVITTYHHTMSRAEELLHKKARTFELGQEEQQTLEENLRRQGWVLLTMKVQEESVDGLLLYKLLNRFEEKFQRDERGLPRVWKPDDDIDTPFRKARDETLELIPLYAKIKALDPTTGEEFSLESTDDFDFDQSLRVLSETRQQELTTQLKRKTDASFVEAKRSVVSTQVKVPYWVGVALIILGWNEFMAILMNPLYLSLTLMLGLPFGILWYLDLLPLVQRIGWKAYDQAMEFGREKLRDVVHSSEPVLVRAPQQRILEEEQGRPQDFLHRHSARSLSSHGHERGDTRDDGEGLEMSSFEDKKNL</sequence>
<keyword evidence="13" id="KW-1185">Reference proteome</keyword>
<proteinExistence type="inferred from homology"/>
<dbReference type="CDD" id="cd01851">
    <property type="entry name" value="GBP"/>
    <property type="match status" value="1"/>
</dbReference>
<reference evidence="12" key="2">
    <citation type="journal article" date="2022" name="Microbiol. Resour. Announc.">
        <title>Whole-Genome Sequence of Entomortierella parvispora E1425, a Mucoromycotan Fungus Associated with Burkholderiaceae-Related Endosymbiotic Bacteria.</title>
        <authorList>
            <person name="Herlambang A."/>
            <person name="Guo Y."/>
            <person name="Takashima Y."/>
            <person name="Narisawa K."/>
            <person name="Ohta H."/>
            <person name="Nishizawa T."/>
        </authorList>
    </citation>
    <scope>NUCLEOTIDE SEQUENCE</scope>
    <source>
        <strain evidence="12">E1425</strain>
    </source>
</reference>
<feature type="region of interest" description="Disordered" evidence="9">
    <location>
        <begin position="755"/>
        <end position="797"/>
    </location>
</feature>
<feature type="compositionally biased region" description="Basic and acidic residues" evidence="9">
    <location>
        <begin position="772"/>
        <end position="783"/>
    </location>
</feature>
<keyword evidence="3 8" id="KW-0378">Hydrolase</keyword>
<keyword evidence="1 8" id="KW-0812">Transmembrane</keyword>
<feature type="binding site" evidence="8">
    <location>
        <begin position="52"/>
        <end position="59"/>
    </location>
    <ligand>
        <name>GTP</name>
        <dbReference type="ChEBI" id="CHEBI:37565"/>
    </ligand>
</feature>
<dbReference type="Pfam" id="PF20428">
    <property type="entry name" value="Sey1_3HB"/>
    <property type="match status" value="1"/>
</dbReference>
<dbReference type="FunFam" id="3.40.50.300:FF:000727">
    <property type="entry name" value="Protein SEY1 homolog"/>
    <property type="match status" value="1"/>
</dbReference>
<dbReference type="InterPro" id="IPR008803">
    <property type="entry name" value="RHD3/Sey1"/>
</dbReference>
<keyword evidence="2 8" id="KW-0547">Nucleotide-binding</keyword>
<keyword evidence="4 8" id="KW-0256">Endoplasmic reticulum</keyword>
<feature type="topological domain" description="Cytoplasmic" evidence="8">
    <location>
        <begin position="1"/>
        <end position="662"/>
    </location>
</feature>
<organism evidence="12 13">
    <name type="scientific">Entomortierella parvispora</name>
    <dbReference type="NCBI Taxonomy" id="205924"/>
    <lineage>
        <taxon>Eukaryota</taxon>
        <taxon>Fungi</taxon>
        <taxon>Fungi incertae sedis</taxon>
        <taxon>Mucoromycota</taxon>
        <taxon>Mortierellomycotina</taxon>
        <taxon>Mortierellomycetes</taxon>
        <taxon>Mortierellales</taxon>
        <taxon>Mortierellaceae</taxon>
        <taxon>Entomortierella</taxon>
    </lineage>
</organism>
<dbReference type="Pfam" id="PF05879">
    <property type="entry name" value="RHD3_GTPase"/>
    <property type="match status" value="1"/>
</dbReference>
<dbReference type="OrthoDB" id="1597724at2759"/>
<evidence type="ECO:0000256" key="6">
    <source>
        <dbReference type="ARBA" id="ARBA00023134"/>
    </source>
</evidence>
<keyword evidence="6 8" id="KW-0342">GTP-binding</keyword>
<dbReference type="HAMAP" id="MF_03109">
    <property type="entry name" value="Sey1"/>
    <property type="match status" value="1"/>
</dbReference>
<gene>
    <name evidence="8" type="primary">SEY1</name>
    <name evidence="12" type="ORF">EMPS_00755</name>
</gene>
<comment type="subcellular location">
    <subcellularLocation>
        <location evidence="8">Endoplasmic reticulum membrane</location>
        <topology evidence="8">Multi-pass membrane protein</topology>
    </subcellularLocation>
    <text evidence="8">Enriched in the cortical ER. Concentrated in punctae along the ER tubules.</text>
</comment>
<dbReference type="GO" id="GO:0005789">
    <property type="term" value="C:endoplasmic reticulum membrane"/>
    <property type="evidence" value="ECO:0007669"/>
    <property type="project" value="UniProtKB-SubCell"/>
</dbReference>